<dbReference type="Gene3D" id="3.40.30.10">
    <property type="entry name" value="Glutaredoxin"/>
    <property type="match status" value="1"/>
</dbReference>
<dbReference type="EnsemblProtists" id="EKX54197">
    <property type="protein sequence ID" value="EKX54197"/>
    <property type="gene ID" value="GUITHDRAFT_132590"/>
</dbReference>
<dbReference type="AlphaFoldDB" id="L1K0R1"/>
<dbReference type="RefSeq" id="XP_005841177.1">
    <property type="nucleotide sequence ID" value="XM_005841120.1"/>
</dbReference>
<feature type="chain" id="PRO_5008772040" description="Thioredoxin domain-containing protein" evidence="1">
    <location>
        <begin position="22"/>
        <end position="404"/>
    </location>
</feature>
<reference evidence="4" key="2">
    <citation type="submission" date="2012-11" db="EMBL/GenBank/DDBJ databases">
        <authorList>
            <person name="Kuo A."/>
            <person name="Curtis B.A."/>
            <person name="Tanifuji G."/>
            <person name="Burki F."/>
            <person name="Gruber A."/>
            <person name="Irimia M."/>
            <person name="Maruyama S."/>
            <person name="Arias M.C."/>
            <person name="Ball S.G."/>
            <person name="Gile G.H."/>
            <person name="Hirakawa Y."/>
            <person name="Hopkins J.F."/>
            <person name="Rensing S.A."/>
            <person name="Schmutz J."/>
            <person name="Symeonidi A."/>
            <person name="Elias M."/>
            <person name="Eveleigh R.J."/>
            <person name="Herman E.K."/>
            <person name="Klute M.J."/>
            <person name="Nakayama T."/>
            <person name="Obornik M."/>
            <person name="Reyes-Prieto A."/>
            <person name="Armbrust E.V."/>
            <person name="Aves S.J."/>
            <person name="Beiko R.G."/>
            <person name="Coutinho P."/>
            <person name="Dacks J.B."/>
            <person name="Durnford D.G."/>
            <person name="Fast N.M."/>
            <person name="Green B.R."/>
            <person name="Grisdale C."/>
            <person name="Hempe F."/>
            <person name="Henrissat B."/>
            <person name="Hoppner M.P."/>
            <person name="Ishida K.-I."/>
            <person name="Kim E."/>
            <person name="Koreny L."/>
            <person name="Kroth P.G."/>
            <person name="Liu Y."/>
            <person name="Malik S.-B."/>
            <person name="Maier U.G."/>
            <person name="McRose D."/>
            <person name="Mock T."/>
            <person name="Neilson J.A."/>
            <person name="Onodera N.T."/>
            <person name="Poole A.M."/>
            <person name="Pritham E.J."/>
            <person name="Richards T.A."/>
            <person name="Rocap G."/>
            <person name="Roy S.W."/>
            <person name="Sarai C."/>
            <person name="Schaack S."/>
            <person name="Shirato S."/>
            <person name="Slamovits C.H."/>
            <person name="Spencer D.F."/>
            <person name="Suzuki S."/>
            <person name="Worden A.Z."/>
            <person name="Zauner S."/>
            <person name="Barry K."/>
            <person name="Bell C."/>
            <person name="Bharti A.K."/>
            <person name="Crow J.A."/>
            <person name="Grimwood J."/>
            <person name="Kramer R."/>
            <person name="Lindquist E."/>
            <person name="Lucas S."/>
            <person name="Salamov A."/>
            <person name="McFadden G.I."/>
            <person name="Lane C.E."/>
            <person name="Keeling P.J."/>
            <person name="Gray M.W."/>
            <person name="Grigoriev I.V."/>
            <person name="Archibald J.M."/>
        </authorList>
    </citation>
    <scope>NUCLEOTIDE SEQUENCE</scope>
    <source>
        <strain evidence="4">CCMP2712</strain>
    </source>
</reference>
<evidence type="ECO:0000313" key="2">
    <source>
        <dbReference type="EMBL" id="EKX54197.1"/>
    </source>
</evidence>
<feature type="signal peptide" evidence="1">
    <location>
        <begin position="1"/>
        <end position="21"/>
    </location>
</feature>
<organism evidence="2">
    <name type="scientific">Guillardia theta (strain CCMP2712)</name>
    <name type="common">Cryptophyte</name>
    <dbReference type="NCBI Taxonomy" id="905079"/>
    <lineage>
        <taxon>Eukaryota</taxon>
        <taxon>Cryptophyceae</taxon>
        <taxon>Pyrenomonadales</taxon>
        <taxon>Geminigeraceae</taxon>
        <taxon>Guillardia</taxon>
    </lineage>
</organism>
<dbReference type="OrthoDB" id="10680461at2759"/>
<reference evidence="3" key="3">
    <citation type="submission" date="2016-03" db="UniProtKB">
        <authorList>
            <consortium name="EnsemblProtists"/>
        </authorList>
    </citation>
    <scope>IDENTIFICATION</scope>
</reference>
<sequence length="404" mass="44746">MRHGSWAVCLAMAAQMWLTRMERVGADAGIGVSAIKTAKDLDELERATDSLLVAFLSSQCERSRQLIPNLKWAANQLAQEGLTQLHLSMVILEEMSPEDRRSLEDKYGATDLPAVKWVHKGEILSYDGQTSANGIHKWVRDTIASFEFPDRMRHCDACRRSLEAMHHDWGPLVSRLAAAGIISPGGTASLSSENAESSNAMMKICSSSYMNALSNISRADCARVWHGHKIVSRHFSLFASWCKRSSDQSRDLSIKEIQDCANQWSSKVPNGRLGLHEKIMGFCSDEPGSVMKVCGFERTGWQAKKRLARSEQYHPTVCEACEGIVDDMAFVLRTSSLGQAPAAALRKRSLDLSELLEPLCTDSYNRHEGDATEGPARDFHEECAFLFDNYEDEVSPAPPPAAPP</sequence>
<keyword evidence="4" id="KW-1185">Reference proteome</keyword>
<dbReference type="KEGG" id="gtt:GUITHDRAFT_132590"/>
<dbReference type="InterPro" id="IPR036249">
    <property type="entry name" value="Thioredoxin-like_sf"/>
</dbReference>
<dbReference type="GeneID" id="17310720"/>
<dbReference type="SUPFAM" id="SSF52833">
    <property type="entry name" value="Thioredoxin-like"/>
    <property type="match status" value="1"/>
</dbReference>
<dbReference type="Proteomes" id="UP000011087">
    <property type="component" value="Unassembled WGS sequence"/>
</dbReference>
<dbReference type="EMBL" id="JH992968">
    <property type="protein sequence ID" value="EKX54197.1"/>
    <property type="molecule type" value="Genomic_DNA"/>
</dbReference>
<reference evidence="2 4" key="1">
    <citation type="journal article" date="2012" name="Nature">
        <title>Algal genomes reveal evolutionary mosaicism and the fate of nucleomorphs.</title>
        <authorList>
            <consortium name="DOE Joint Genome Institute"/>
            <person name="Curtis B.A."/>
            <person name="Tanifuji G."/>
            <person name="Burki F."/>
            <person name="Gruber A."/>
            <person name="Irimia M."/>
            <person name="Maruyama S."/>
            <person name="Arias M.C."/>
            <person name="Ball S.G."/>
            <person name="Gile G.H."/>
            <person name="Hirakawa Y."/>
            <person name="Hopkins J.F."/>
            <person name="Kuo A."/>
            <person name="Rensing S.A."/>
            <person name="Schmutz J."/>
            <person name="Symeonidi A."/>
            <person name="Elias M."/>
            <person name="Eveleigh R.J."/>
            <person name="Herman E.K."/>
            <person name="Klute M.J."/>
            <person name="Nakayama T."/>
            <person name="Obornik M."/>
            <person name="Reyes-Prieto A."/>
            <person name="Armbrust E.V."/>
            <person name="Aves S.J."/>
            <person name="Beiko R.G."/>
            <person name="Coutinho P."/>
            <person name="Dacks J.B."/>
            <person name="Durnford D.G."/>
            <person name="Fast N.M."/>
            <person name="Green B.R."/>
            <person name="Grisdale C.J."/>
            <person name="Hempel F."/>
            <person name="Henrissat B."/>
            <person name="Hoppner M.P."/>
            <person name="Ishida K."/>
            <person name="Kim E."/>
            <person name="Koreny L."/>
            <person name="Kroth P.G."/>
            <person name="Liu Y."/>
            <person name="Malik S.B."/>
            <person name="Maier U.G."/>
            <person name="McRose D."/>
            <person name="Mock T."/>
            <person name="Neilson J.A."/>
            <person name="Onodera N.T."/>
            <person name="Poole A.M."/>
            <person name="Pritham E.J."/>
            <person name="Richards T.A."/>
            <person name="Rocap G."/>
            <person name="Roy S.W."/>
            <person name="Sarai C."/>
            <person name="Schaack S."/>
            <person name="Shirato S."/>
            <person name="Slamovits C.H."/>
            <person name="Spencer D.F."/>
            <person name="Suzuki S."/>
            <person name="Worden A.Z."/>
            <person name="Zauner S."/>
            <person name="Barry K."/>
            <person name="Bell C."/>
            <person name="Bharti A.K."/>
            <person name="Crow J.A."/>
            <person name="Grimwood J."/>
            <person name="Kramer R."/>
            <person name="Lindquist E."/>
            <person name="Lucas S."/>
            <person name="Salamov A."/>
            <person name="McFadden G.I."/>
            <person name="Lane C.E."/>
            <person name="Keeling P.J."/>
            <person name="Gray M.W."/>
            <person name="Grigoriev I.V."/>
            <person name="Archibald J.M."/>
        </authorList>
    </citation>
    <scope>NUCLEOTIDE SEQUENCE</scope>
    <source>
        <strain evidence="2 4">CCMP2712</strain>
    </source>
</reference>
<evidence type="ECO:0000313" key="4">
    <source>
        <dbReference type="Proteomes" id="UP000011087"/>
    </source>
</evidence>
<evidence type="ECO:0000256" key="1">
    <source>
        <dbReference type="SAM" id="SignalP"/>
    </source>
</evidence>
<evidence type="ECO:0008006" key="5">
    <source>
        <dbReference type="Google" id="ProtNLM"/>
    </source>
</evidence>
<gene>
    <name evidence="2" type="ORF">GUITHDRAFT_132590</name>
</gene>
<proteinExistence type="predicted"/>
<keyword evidence="1" id="KW-0732">Signal</keyword>
<evidence type="ECO:0000313" key="3">
    <source>
        <dbReference type="EnsemblProtists" id="EKX54197"/>
    </source>
</evidence>
<protein>
    <recommendedName>
        <fullName evidence="5">Thioredoxin domain-containing protein</fullName>
    </recommendedName>
</protein>
<name>L1K0R1_GUITC</name>
<dbReference type="PaxDb" id="55529-EKX54197"/>
<accession>L1K0R1</accession>
<dbReference type="HOGENOM" id="CLU_682319_0_0_1"/>